<keyword evidence="4 11" id="KW-0812">Transmembrane</keyword>
<dbReference type="OrthoDB" id="9772058at2"/>
<comment type="caution">
    <text evidence="14">The sequence shown here is derived from an EMBL/GenBank/DDBJ whole genome shotgun (WGS) entry which is preliminary data.</text>
</comment>
<keyword evidence="8 11" id="KW-0472">Membrane</keyword>
<keyword evidence="7" id="KW-0406">Ion transport</keyword>
<keyword evidence="9" id="KW-0739">Sodium transport</keyword>
<evidence type="ECO:0000313" key="14">
    <source>
        <dbReference type="EMBL" id="OAI17410.1"/>
    </source>
</evidence>
<evidence type="ECO:0000256" key="11">
    <source>
        <dbReference type="SAM" id="Phobius"/>
    </source>
</evidence>
<evidence type="ECO:0000256" key="1">
    <source>
        <dbReference type="ARBA" id="ARBA00004141"/>
    </source>
</evidence>
<evidence type="ECO:0000313" key="15">
    <source>
        <dbReference type="Proteomes" id="UP000077857"/>
    </source>
</evidence>
<dbReference type="InterPro" id="IPR045016">
    <property type="entry name" value="NhaD-like"/>
</dbReference>
<dbReference type="Proteomes" id="UP000077857">
    <property type="component" value="Unassembled WGS sequence"/>
</dbReference>
<keyword evidence="5 11" id="KW-1133">Transmembrane helix</keyword>
<dbReference type="Pfam" id="PF03600">
    <property type="entry name" value="CitMHS"/>
    <property type="match status" value="1"/>
</dbReference>
<feature type="transmembrane region" description="Helical" evidence="11">
    <location>
        <begin position="286"/>
        <end position="306"/>
    </location>
</feature>
<feature type="transmembrane region" description="Helical" evidence="11">
    <location>
        <begin position="431"/>
        <end position="451"/>
    </location>
</feature>
<feature type="transmembrane region" description="Helical" evidence="11">
    <location>
        <begin position="326"/>
        <end position="348"/>
    </location>
</feature>
<feature type="transmembrane region" description="Helical" evidence="11">
    <location>
        <begin position="393"/>
        <end position="419"/>
    </location>
</feature>
<dbReference type="RefSeq" id="WP_064040249.1">
    <property type="nucleotide sequence ID" value="NZ_LUUJ01000067.1"/>
</dbReference>
<feature type="transmembrane region" description="Helical" evidence="11">
    <location>
        <begin position="30"/>
        <end position="50"/>
    </location>
</feature>
<evidence type="ECO:0000256" key="2">
    <source>
        <dbReference type="ARBA" id="ARBA00022448"/>
    </source>
</evidence>
<evidence type="ECO:0000256" key="7">
    <source>
        <dbReference type="ARBA" id="ARBA00023065"/>
    </source>
</evidence>
<feature type="transmembrane region" description="Helical" evidence="11">
    <location>
        <begin position="137"/>
        <end position="170"/>
    </location>
</feature>
<sequence length="453" mass="49594">MLRLLLILAGLLFLPQMAMAEEFHNLGLTGTERGIYTVLIFLVAYGFVMAEEFTHLRKSKPVIFAAAVIWGHVAILAQEAGVSGEELHKAFEHDLKEYAELMLFLLVAMTYINTMAERNVFEALRSWLIRKQFGYKQLFWITGIITFFLSSVADNLTSALLVGAVVMAVGADNEKFVSIGFVNLVIAANAGGAFCPFGDITTLMVWQAGYAEFFDFFKLFIPSVVNFVVPAFFMSQAIPSGQPEATNEAAVELKPGGWVVCGLFGITIGLAVSFKQFLHLPPFMGMMAGLSILMLFIYYVKVRFSAADEVRLDVFDRVKEAEWDTLLFFFGVVFAVGGLGYIGYLELLSAAMYDGLGQTTANILVGIISAVVDNIPVMFAVLNMNLDMDLYQWLLVTLTAGVGGSLFSVGSAAGVALMGQSNHKYTFFSHLKWTPVIAAGYAASIVTHYLING</sequence>
<keyword evidence="12" id="KW-0732">Signal</keyword>
<dbReference type="PANTHER" id="PTHR43269:SF2">
    <property type="entry name" value="SODIUM_PROTON ANTIPORTER 1-RELATED"/>
    <property type="match status" value="1"/>
</dbReference>
<keyword evidence="3" id="KW-0050">Antiport</keyword>
<proteinExistence type="inferred from homology"/>
<dbReference type="GO" id="GO:0016020">
    <property type="term" value="C:membrane"/>
    <property type="evidence" value="ECO:0007669"/>
    <property type="project" value="UniProtKB-SubCell"/>
</dbReference>
<feature type="domain" description="Citrate transporter-like" evidence="13">
    <location>
        <begin position="69"/>
        <end position="401"/>
    </location>
</feature>
<feature type="transmembrane region" description="Helical" evidence="11">
    <location>
        <begin position="255"/>
        <end position="274"/>
    </location>
</feature>
<evidence type="ECO:0000256" key="3">
    <source>
        <dbReference type="ARBA" id="ARBA00022449"/>
    </source>
</evidence>
<evidence type="ECO:0000259" key="13">
    <source>
        <dbReference type="Pfam" id="PF03600"/>
    </source>
</evidence>
<name>A0A177NK48_9GAMM</name>
<dbReference type="EMBL" id="LUUJ01000067">
    <property type="protein sequence ID" value="OAI17410.1"/>
    <property type="molecule type" value="Genomic_DNA"/>
</dbReference>
<comment type="similarity">
    <text evidence="10">Belongs to the NhaD Na(+)/H(+) (TC 2.A.62) antiporter family.</text>
</comment>
<dbReference type="GO" id="GO:0006814">
    <property type="term" value="P:sodium ion transport"/>
    <property type="evidence" value="ECO:0007669"/>
    <property type="project" value="UniProtKB-KW"/>
</dbReference>
<gene>
    <name evidence="14" type="ORF">A1507_10830</name>
</gene>
<feature type="transmembrane region" description="Helical" evidence="11">
    <location>
        <begin position="176"/>
        <end position="195"/>
    </location>
</feature>
<evidence type="ECO:0000256" key="8">
    <source>
        <dbReference type="ARBA" id="ARBA00023136"/>
    </source>
</evidence>
<protein>
    <submittedName>
        <fullName evidence="14">Sodium:proton antiporter</fullName>
    </submittedName>
</protein>
<evidence type="ECO:0000256" key="9">
    <source>
        <dbReference type="ARBA" id="ARBA00023201"/>
    </source>
</evidence>
<evidence type="ECO:0000256" key="4">
    <source>
        <dbReference type="ARBA" id="ARBA00022692"/>
    </source>
</evidence>
<evidence type="ECO:0000256" key="5">
    <source>
        <dbReference type="ARBA" id="ARBA00022989"/>
    </source>
</evidence>
<evidence type="ECO:0000256" key="10">
    <source>
        <dbReference type="ARBA" id="ARBA00025753"/>
    </source>
</evidence>
<evidence type="ECO:0000256" key="6">
    <source>
        <dbReference type="ARBA" id="ARBA00023053"/>
    </source>
</evidence>
<feature type="signal peptide" evidence="12">
    <location>
        <begin position="1"/>
        <end position="20"/>
    </location>
</feature>
<feature type="transmembrane region" description="Helical" evidence="11">
    <location>
        <begin position="216"/>
        <end position="235"/>
    </location>
</feature>
<dbReference type="NCBIfam" id="NF038006">
    <property type="entry name" value="NhaD_1"/>
    <property type="match status" value="2"/>
</dbReference>
<comment type="subcellular location">
    <subcellularLocation>
        <location evidence="1">Membrane</location>
        <topology evidence="1">Multi-pass membrane protein</topology>
    </subcellularLocation>
</comment>
<dbReference type="GO" id="GO:0015297">
    <property type="term" value="F:antiporter activity"/>
    <property type="evidence" value="ECO:0007669"/>
    <property type="project" value="UniProtKB-KW"/>
</dbReference>
<keyword evidence="6" id="KW-0915">Sodium</keyword>
<feature type="chain" id="PRO_5008069232" evidence="12">
    <location>
        <begin position="21"/>
        <end position="453"/>
    </location>
</feature>
<dbReference type="PANTHER" id="PTHR43269">
    <property type="entry name" value="SODIUM/PROTON ANTIPORTER 1-RELATED"/>
    <property type="match status" value="1"/>
</dbReference>
<evidence type="ECO:0000256" key="12">
    <source>
        <dbReference type="SAM" id="SignalP"/>
    </source>
</evidence>
<dbReference type="InterPro" id="IPR004680">
    <property type="entry name" value="Cit_transptr-like_dom"/>
</dbReference>
<accession>A0A177NK48</accession>
<organism evidence="14 15">
    <name type="scientific">Methylomonas koyamae</name>
    <dbReference type="NCBI Taxonomy" id="702114"/>
    <lineage>
        <taxon>Bacteria</taxon>
        <taxon>Pseudomonadati</taxon>
        <taxon>Pseudomonadota</taxon>
        <taxon>Gammaproteobacteria</taxon>
        <taxon>Methylococcales</taxon>
        <taxon>Methylococcaceae</taxon>
        <taxon>Methylomonas</taxon>
    </lineage>
</organism>
<feature type="transmembrane region" description="Helical" evidence="11">
    <location>
        <begin position="98"/>
        <end position="116"/>
    </location>
</feature>
<feature type="transmembrane region" description="Helical" evidence="11">
    <location>
        <begin position="62"/>
        <end position="78"/>
    </location>
</feature>
<feature type="transmembrane region" description="Helical" evidence="11">
    <location>
        <begin position="360"/>
        <end position="381"/>
    </location>
</feature>
<keyword evidence="2" id="KW-0813">Transport</keyword>
<dbReference type="AlphaFoldDB" id="A0A177NK48"/>
<reference evidence="14 15" key="1">
    <citation type="submission" date="2016-03" db="EMBL/GenBank/DDBJ databases">
        <authorList>
            <person name="Ploux O."/>
        </authorList>
    </citation>
    <scope>NUCLEOTIDE SEQUENCE [LARGE SCALE GENOMIC DNA]</scope>
    <source>
        <strain evidence="14 15">R-45378</strain>
    </source>
</reference>